<evidence type="ECO:0000313" key="1">
    <source>
        <dbReference type="EMBL" id="SMF96858.1"/>
    </source>
</evidence>
<dbReference type="OrthoDB" id="5568339at2"/>
<evidence type="ECO:0000313" key="2">
    <source>
        <dbReference type="Proteomes" id="UP000192923"/>
    </source>
</evidence>
<dbReference type="AlphaFoldDB" id="A0A1Y6D1P9"/>
<dbReference type="EMBL" id="FXAM01000001">
    <property type="protein sequence ID" value="SMF96858.1"/>
    <property type="molecule type" value="Genomic_DNA"/>
</dbReference>
<proteinExistence type="predicted"/>
<reference evidence="1 2" key="1">
    <citation type="submission" date="2016-12" db="EMBL/GenBank/DDBJ databases">
        <authorList>
            <person name="Song W.-J."/>
            <person name="Kurnit D.M."/>
        </authorList>
    </citation>
    <scope>NUCLEOTIDE SEQUENCE [LARGE SCALE GENOMIC DNA]</scope>
    <source>
        <strain evidence="1 2">175</strain>
    </source>
</reference>
<accession>A0A1Y6D1P9</accession>
<dbReference type="RefSeq" id="WP_085215710.1">
    <property type="nucleotide sequence ID" value="NZ_FXAM01000001.1"/>
</dbReference>
<sequence>MNQAHQAEPAHGSLSHAASMRVQAQAGEYWRRLWLSDPALIAHLTEECLHRARKRLGQQGSEQEWLMRTLEEIQRRFDHALARALRWPPTVDGHALAAARAAFLLGGTPSEGDALFRTGEPAPEFQARLQALLPRSTPPEAPLSMPPAPLRFWLFKSP</sequence>
<dbReference type="STRING" id="1760988.SAMN02949497_4272"/>
<keyword evidence="2" id="KW-1185">Reference proteome</keyword>
<gene>
    <name evidence="1" type="ORF">SAMN02949497_4272</name>
</gene>
<dbReference type="Proteomes" id="UP000192923">
    <property type="component" value="Unassembled WGS sequence"/>
</dbReference>
<organism evidence="1 2">
    <name type="scientific">Methylomagnum ishizawai</name>
    <dbReference type="NCBI Taxonomy" id="1760988"/>
    <lineage>
        <taxon>Bacteria</taxon>
        <taxon>Pseudomonadati</taxon>
        <taxon>Pseudomonadota</taxon>
        <taxon>Gammaproteobacteria</taxon>
        <taxon>Methylococcales</taxon>
        <taxon>Methylococcaceae</taxon>
        <taxon>Methylomagnum</taxon>
    </lineage>
</organism>
<protein>
    <submittedName>
        <fullName evidence="1">Uncharacterized protein</fullName>
    </submittedName>
</protein>
<name>A0A1Y6D1P9_9GAMM</name>